<keyword evidence="3" id="KW-0862">Zinc</keyword>
<comment type="cofactor">
    <cofactor evidence="3">
        <name>Zn(2+)</name>
        <dbReference type="ChEBI" id="CHEBI:29105"/>
    </cofactor>
    <text evidence="3">Binds 2 Zn(2+) ions.</text>
</comment>
<evidence type="ECO:0000313" key="5">
    <source>
        <dbReference type="EMBL" id="SEH72827.1"/>
    </source>
</evidence>
<dbReference type="GO" id="GO:0004035">
    <property type="term" value="F:alkaline phosphatase activity"/>
    <property type="evidence" value="ECO:0007669"/>
    <property type="project" value="TreeGrafter"/>
</dbReference>
<feature type="binding site" evidence="3">
    <location>
        <position position="326"/>
    </location>
    <ligand>
        <name>Zn(2+)</name>
        <dbReference type="ChEBI" id="CHEBI:29105"/>
        <label>2</label>
    </ligand>
</feature>
<keyword evidence="6" id="KW-1185">Reference proteome</keyword>
<feature type="binding site" evidence="3">
    <location>
        <position position="279"/>
    </location>
    <ligand>
        <name>Mg(2+)</name>
        <dbReference type="ChEBI" id="CHEBI:18420"/>
    </ligand>
</feature>
<keyword evidence="3" id="KW-0479">Metal-binding</keyword>
<dbReference type="Proteomes" id="UP000199634">
    <property type="component" value="Unassembled WGS sequence"/>
</dbReference>
<feature type="binding site" evidence="3">
    <location>
        <position position="50"/>
    </location>
    <ligand>
        <name>Mg(2+)</name>
        <dbReference type="ChEBI" id="CHEBI:18420"/>
    </ligand>
</feature>
<accession>A0A1H6KMP5</accession>
<feature type="binding site" evidence="3">
    <location>
        <position position="153"/>
    </location>
    <ligand>
        <name>Mg(2+)</name>
        <dbReference type="ChEBI" id="CHEBI:18420"/>
    </ligand>
</feature>
<keyword evidence="3" id="KW-0460">Magnesium</keyword>
<feature type="binding site" evidence="3">
    <location>
        <position position="151"/>
    </location>
    <ligand>
        <name>Mg(2+)</name>
        <dbReference type="ChEBI" id="CHEBI:18420"/>
    </ligand>
</feature>
<organism evidence="5 6">
    <name type="scientific">Paenimyroides marinum</name>
    <dbReference type="NCBI Taxonomy" id="1159016"/>
    <lineage>
        <taxon>Bacteria</taxon>
        <taxon>Pseudomonadati</taxon>
        <taxon>Bacteroidota</taxon>
        <taxon>Flavobacteriia</taxon>
        <taxon>Flavobacteriales</taxon>
        <taxon>Flavobacteriaceae</taxon>
        <taxon>Paenimyroides</taxon>
    </lineage>
</organism>
<feature type="active site" description="Phosphoserine intermediate" evidence="2">
    <location>
        <position position="100"/>
    </location>
</feature>
<evidence type="ECO:0000313" key="6">
    <source>
        <dbReference type="Proteomes" id="UP000199634"/>
    </source>
</evidence>
<sequence length="472" mass="52464">MKRRSFFKLGSLAALGSTILNPIESFASANETTINATNKKAKNIIFMVSDGMSTGTLNLANIYSNRILGKSSNWLQLYLDNKVSRGLMDMASASSIVTDSAAASSSWGGGFRINNGSLNVSPSGEEHLPIWQKFKLKGKKAGCVTTVPVTHATPAGFTVSLKSRNDQSVISEEYLRIGYDVLMGGGQQYFAAEHRKDKKDMYVAFEKQNYVVAKSKSDLKNTDKSKKLLGVFDFDALPYQIDRKQSTELTNTIPTLAEMTEIAINQMKDHKEGFVLQVESGKVDWAAHANDISALIHEQLQFDDAIAVAMKFAEQDGNTLVVITTDHGNANPGLIYGKFANDHFDSLSKYNHTNEYILNNIKNNQSESQIKEFIKSTINVELDDEDAKTIASYYNGLKKGDDGLYNYKHLPFKAFAEIQKKHNSVGWISMDHSADYVEVAMFGPGNHLHKPFMKNTDMHYLLLEAAEVENKF</sequence>
<dbReference type="AlphaFoldDB" id="A0A1H6KMP5"/>
<feature type="binding site" evidence="3">
    <location>
        <position position="432"/>
    </location>
    <ligand>
        <name>Zn(2+)</name>
        <dbReference type="ChEBI" id="CHEBI:29105"/>
        <label>2</label>
    </ligand>
</feature>
<feature type="binding site" evidence="3">
    <location>
        <position position="50"/>
    </location>
    <ligand>
        <name>Zn(2+)</name>
        <dbReference type="ChEBI" id="CHEBI:29105"/>
        <label>2</label>
    </ligand>
</feature>
<dbReference type="STRING" id="1159016.SAMN02927937_01096"/>
<dbReference type="EMBL" id="FNXE01000011">
    <property type="protein sequence ID" value="SEH72827.1"/>
    <property type="molecule type" value="Genomic_DNA"/>
</dbReference>
<evidence type="ECO:0000256" key="1">
    <source>
        <dbReference type="ARBA" id="ARBA00022553"/>
    </source>
</evidence>
<dbReference type="PANTHER" id="PTHR11596:SF5">
    <property type="entry name" value="ALKALINE PHOSPHATASE"/>
    <property type="match status" value="1"/>
</dbReference>
<dbReference type="Gene3D" id="1.10.1200.140">
    <property type="entry name" value="Alkaline phosphatase, crown domain"/>
    <property type="match status" value="1"/>
</dbReference>
<protein>
    <submittedName>
        <fullName evidence="5">Alkaline phosphatase</fullName>
    </submittedName>
</protein>
<name>A0A1H6KMP5_9FLAO</name>
<dbReference type="SMART" id="SM00098">
    <property type="entry name" value="alkPPc"/>
    <property type="match status" value="1"/>
</dbReference>
<feature type="binding site" evidence="3">
    <location>
        <position position="288"/>
    </location>
    <ligand>
        <name>Zn(2+)</name>
        <dbReference type="ChEBI" id="CHEBI:29105"/>
        <label>2</label>
    </ligand>
</feature>
<dbReference type="CDD" id="cd16012">
    <property type="entry name" value="ALP"/>
    <property type="match status" value="1"/>
</dbReference>
<reference evidence="5 6" key="1">
    <citation type="submission" date="2016-10" db="EMBL/GenBank/DDBJ databases">
        <authorList>
            <person name="de Groot N.N."/>
        </authorList>
    </citation>
    <scope>NUCLEOTIDE SEQUENCE [LARGE SCALE GENOMIC DNA]</scope>
    <source>
        <strain evidence="5 6">CGMCC 1.10825</strain>
    </source>
</reference>
<dbReference type="Gene3D" id="3.40.720.10">
    <property type="entry name" value="Alkaline Phosphatase, subunit A"/>
    <property type="match status" value="1"/>
</dbReference>
<dbReference type="InterPro" id="IPR001952">
    <property type="entry name" value="Alkaline_phosphatase"/>
</dbReference>
<evidence type="ECO:0000256" key="2">
    <source>
        <dbReference type="PIRSR" id="PIRSR601952-1"/>
    </source>
</evidence>
<feature type="binding site" evidence="3">
    <location>
        <position position="284"/>
    </location>
    <ligand>
        <name>Zn(2+)</name>
        <dbReference type="ChEBI" id="CHEBI:29105"/>
        <label>2</label>
    </ligand>
</feature>
<comment type="cofactor">
    <cofactor evidence="3">
        <name>Mg(2+)</name>
        <dbReference type="ChEBI" id="CHEBI:18420"/>
    </cofactor>
    <text evidence="3">Binds 1 Mg(2+) ion.</text>
</comment>
<dbReference type="SUPFAM" id="SSF53649">
    <property type="entry name" value="Alkaline phosphatase-like"/>
    <property type="match status" value="1"/>
</dbReference>
<gene>
    <name evidence="5" type="ORF">SAMN02927937_01096</name>
</gene>
<dbReference type="PANTHER" id="PTHR11596">
    <property type="entry name" value="ALKALINE PHOSPHATASE"/>
    <property type="match status" value="1"/>
</dbReference>
<dbReference type="InterPro" id="IPR017850">
    <property type="entry name" value="Alkaline_phosphatase_core_sf"/>
</dbReference>
<keyword evidence="1" id="KW-0597">Phosphoprotein</keyword>
<dbReference type="RefSeq" id="WP_091097165.1">
    <property type="nucleotide sequence ID" value="NZ_FNXE01000011.1"/>
</dbReference>
<evidence type="ECO:0000256" key="3">
    <source>
        <dbReference type="PIRSR" id="PIRSR601952-2"/>
    </source>
</evidence>
<comment type="similarity">
    <text evidence="4">Belongs to the alkaline phosphatase family.</text>
</comment>
<dbReference type="OrthoDB" id="9794455at2"/>
<dbReference type="InterPro" id="IPR042085">
    <property type="entry name" value="Ap_crown"/>
</dbReference>
<dbReference type="PRINTS" id="PR00113">
    <property type="entry name" value="ALKPHPHTASE"/>
</dbReference>
<dbReference type="Pfam" id="PF00245">
    <property type="entry name" value="Alk_phosphatase"/>
    <property type="match status" value="1"/>
</dbReference>
<proteinExistence type="inferred from homology"/>
<feature type="binding site" evidence="3">
    <location>
        <position position="327"/>
    </location>
    <ligand>
        <name>Zn(2+)</name>
        <dbReference type="ChEBI" id="CHEBI:29105"/>
        <label>2</label>
    </ligand>
</feature>
<evidence type="ECO:0000256" key="4">
    <source>
        <dbReference type="RuleBase" id="RU003946"/>
    </source>
</evidence>
<dbReference type="GO" id="GO:0046872">
    <property type="term" value="F:metal ion binding"/>
    <property type="evidence" value="ECO:0007669"/>
    <property type="project" value="UniProtKB-KW"/>
</dbReference>